<comment type="subunit">
    <text evidence="7">Homotetramer.</text>
</comment>
<feature type="binding site" evidence="9">
    <location>
        <begin position="12"/>
        <end position="17"/>
    </location>
    <ligand>
        <name>NAD(+)</name>
        <dbReference type="ChEBI" id="CHEBI:57540"/>
    </ligand>
</feature>
<keyword evidence="5 7" id="KW-0520">NAD</keyword>
<feature type="binding site" evidence="7">
    <location>
        <position position="155"/>
    </location>
    <ligand>
        <name>beta-D-fructose 1,6-bisphosphate</name>
        <dbReference type="ChEBI" id="CHEBI:32966"/>
        <note>allosteric activator</note>
    </ligand>
</feature>
<keyword evidence="10" id="KW-0732">Signal</keyword>
<dbReference type="SUPFAM" id="SSF56327">
    <property type="entry name" value="LDH C-terminal domain-like"/>
    <property type="match status" value="1"/>
</dbReference>
<comment type="caution">
    <text evidence="13">The sequence shown here is derived from an EMBL/GenBank/DDBJ whole genome shotgun (WGS) entry which is preliminary data.</text>
</comment>
<evidence type="ECO:0000256" key="9">
    <source>
        <dbReference type="PIRSR" id="PIRSR000102-3"/>
    </source>
</evidence>
<feature type="binding site" evidence="7">
    <location>
        <begin position="122"/>
        <end position="125"/>
    </location>
    <ligand>
        <name>substrate</name>
    </ligand>
</feature>
<feature type="modified residue" description="Phosphotyrosine" evidence="7">
    <location>
        <position position="226"/>
    </location>
</feature>
<feature type="binding site" evidence="7">
    <location>
        <position position="42"/>
    </location>
    <ligand>
        <name>NAD(+)</name>
        <dbReference type="ChEBI" id="CHEBI:57540"/>
    </ligand>
</feature>
<dbReference type="STRING" id="679192.HMPREF9013_0129"/>
<dbReference type="PIRSF" id="PIRSF000102">
    <property type="entry name" value="Lac_mal_DH"/>
    <property type="match status" value="1"/>
</dbReference>
<evidence type="ECO:0000256" key="3">
    <source>
        <dbReference type="ARBA" id="ARBA00012967"/>
    </source>
</evidence>
<dbReference type="InterPro" id="IPR001557">
    <property type="entry name" value="L-lactate/malate_DH"/>
</dbReference>
<evidence type="ECO:0000256" key="7">
    <source>
        <dbReference type="HAMAP-Rule" id="MF_00488"/>
    </source>
</evidence>
<feature type="active site" description="Proton acceptor" evidence="7 8">
    <location>
        <position position="177"/>
    </location>
</feature>
<dbReference type="InterPro" id="IPR018177">
    <property type="entry name" value="L-lactate_DH_AS"/>
</dbReference>
<dbReference type="Pfam" id="PF00056">
    <property type="entry name" value="Ldh_1_N"/>
    <property type="match status" value="1"/>
</dbReference>
<dbReference type="eggNOG" id="COG0039">
    <property type="taxonomic scope" value="Bacteria"/>
</dbReference>
<dbReference type="SUPFAM" id="SSF51735">
    <property type="entry name" value="NAD(P)-binding Rossmann-fold domains"/>
    <property type="match status" value="1"/>
</dbReference>
<feature type="binding site" evidence="7">
    <location>
        <begin position="150"/>
        <end position="153"/>
    </location>
    <ligand>
        <name>substrate</name>
    </ligand>
</feature>
<dbReference type="NCBIfam" id="TIGR01771">
    <property type="entry name" value="L-LDH-NAD"/>
    <property type="match status" value="1"/>
</dbReference>
<feature type="domain" description="Lactate/malate dehydrogenase N-terminal" evidence="11">
    <location>
        <begin position="7"/>
        <end position="144"/>
    </location>
</feature>
<dbReference type="Gene3D" id="3.40.50.720">
    <property type="entry name" value="NAD(P)-binding Rossmann-like Domain"/>
    <property type="match status" value="1"/>
</dbReference>
<comment type="function">
    <text evidence="7">Catalyzes the conversion of lactate to pyruvate.</text>
</comment>
<organism evidence="13 14">
    <name type="scientific">Bulleidia extructa W1219</name>
    <dbReference type="NCBI Taxonomy" id="679192"/>
    <lineage>
        <taxon>Bacteria</taxon>
        <taxon>Bacillati</taxon>
        <taxon>Bacillota</taxon>
        <taxon>Erysipelotrichia</taxon>
        <taxon>Erysipelotrichales</taxon>
        <taxon>Erysipelotrichaceae</taxon>
        <taxon>Bulleidia</taxon>
    </lineage>
</organism>
<evidence type="ECO:0000259" key="12">
    <source>
        <dbReference type="Pfam" id="PF02866"/>
    </source>
</evidence>
<comment type="catalytic activity">
    <reaction evidence="6 7">
        <text>(S)-lactate + NAD(+) = pyruvate + NADH + H(+)</text>
        <dbReference type="Rhea" id="RHEA:23444"/>
        <dbReference type="ChEBI" id="CHEBI:15361"/>
        <dbReference type="ChEBI" id="CHEBI:15378"/>
        <dbReference type="ChEBI" id="CHEBI:16651"/>
        <dbReference type="ChEBI" id="CHEBI:57540"/>
        <dbReference type="ChEBI" id="CHEBI:57945"/>
        <dbReference type="EC" id="1.1.1.27"/>
    </reaction>
</comment>
<evidence type="ECO:0000256" key="4">
    <source>
        <dbReference type="ARBA" id="ARBA00023002"/>
    </source>
</evidence>
<dbReference type="GO" id="GO:0005737">
    <property type="term" value="C:cytoplasm"/>
    <property type="evidence" value="ECO:0007669"/>
    <property type="project" value="UniProtKB-SubCell"/>
</dbReference>
<feature type="binding site" evidence="7">
    <location>
        <begin position="81"/>
        <end position="82"/>
    </location>
    <ligand>
        <name>NAD(+)</name>
        <dbReference type="ChEBI" id="CHEBI:57540"/>
    </ligand>
</feature>
<evidence type="ECO:0000256" key="5">
    <source>
        <dbReference type="ARBA" id="ARBA00023027"/>
    </source>
</evidence>
<keyword evidence="14" id="KW-1185">Reference proteome</keyword>
<gene>
    <name evidence="7" type="primary">ldh</name>
    <name evidence="13" type="ORF">HMPREF9013_0129</name>
</gene>
<protein>
    <recommendedName>
        <fullName evidence="3 7">L-lactate dehydrogenase</fullName>
        <shortName evidence="7">L-LDH</shortName>
        <ecNumber evidence="3 7">1.1.1.27</ecNumber>
    </recommendedName>
</protein>
<dbReference type="InterPro" id="IPR036291">
    <property type="entry name" value="NAD(P)-bd_dom_sf"/>
</dbReference>
<dbReference type="NCBIfam" id="NF004863">
    <property type="entry name" value="PRK06223.1"/>
    <property type="match status" value="1"/>
</dbReference>
<proteinExistence type="inferred from homology"/>
<evidence type="ECO:0000256" key="8">
    <source>
        <dbReference type="PIRSR" id="PIRSR000102-1"/>
    </source>
</evidence>
<feature type="binding site" evidence="9">
    <location>
        <position position="97"/>
    </location>
    <ligand>
        <name>NAD(+)</name>
        <dbReference type="ChEBI" id="CHEBI:57540"/>
    </ligand>
</feature>
<sequence length="318" mass="34420">MSINFRKVAVIGTGFVGSSSAFALMQSSLFSEMVLVDVMKEKAEGEAMDINHGAALCNPMNIYAGDYADIKDAAIIVLTAGANQKPGETRLDLLKKNISIHSSIMAEIRKQNCEGILIVVANPVDVLTLYAQKYSGMPENRVFGSGTVLDTARLRYLIGNRLDVDARSVHAYVIGEHGDSEIVTWSNANVSGVPLSDFFALRGMQGIGDLEASQKDIADDVKNAAYKIIEKKHATYYGIAASVVRLCRAVLKDEKCVLPISTCLHGEYGISEVSLSVPAIVGRNGIEELVPVLLSEQERDDLLKSANILKKSLENLDI</sequence>
<dbReference type="HAMAP" id="MF_00488">
    <property type="entry name" value="Lactate_dehydrog"/>
    <property type="match status" value="1"/>
</dbReference>
<dbReference type="PANTHER" id="PTHR43128">
    <property type="entry name" value="L-2-HYDROXYCARBOXYLATE DEHYDROGENASE (NAD(P)(+))"/>
    <property type="match status" value="1"/>
</dbReference>
<evidence type="ECO:0000313" key="13">
    <source>
        <dbReference type="EMBL" id="EFC05927.1"/>
    </source>
</evidence>
<feature type="binding site" evidence="7">
    <location>
        <position position="170"/>
    </location>
    <ligand>
        <name>beta-D-fructose 1,6-bisphosphate</name>
        <dbReference type="ChEBI" id="CHEBI:32966"/>
        <note>allosteric activator</note>
    </ligand>
</feature>
<dbReference type="EC" id="1.1.1.27" evidence="3 7"/>
<dbReference type="UniPathway" id="UPA00554">
    <property type="reaction ID" value="UER00611"/>
</dbReference>
<feature type="binding site" evidence="7 9">
    <location>
        <position position="37"/>
    </location>
    <ligand>
        <name>NAD(+)</name>
        <dbReference type="ChEBI" id="CHEBI:57540"/>
    </ligand>
</feature>
<evidence type="ECO:0000256" key="1">
    <source>
        <dbReference type="ARBA" id="ARBA00004843"/>
    </source>
</evidence>
<comment type="subcellular location">
    <subcellularLocation>
        <location evidence="7">Cytoplasm</location>
    </subcellularLocation>
</comment>
<evidence type="ECO:0000313" key="14">
    <source>
        <dbReference type="Proteomes" id="UP000005017"/>
    </source>
</evidence>
<dbReference type="InterPro" id="IPR001236">
    <property type="entry name" value="Lactate/malate_DH_N"/>
</dbReference>
<feature type="binding site" evidence="7">
    <location>
        <position position="145"/>
    </location>
    <ligand>
        <name>NAD(+)</name>
        <dbReference type="ChEBI" id="CHEBI:57540"/>
    </ligand>
</feature>
<keyword evidence="4 7" id="KW-0560">Oxidoreductase</keyword>
<dbReference type="AlphaFoldDB" id="D2MNA5"/>
<feature type="binding site" evidence="7">
    <location>
        <position position="67"/>
    </location>
    <ligand>
        <name>NAD(+)</name>
        <dbReference type="ChEBI" id="CHEBI:57540"/>
    </ligand>
</feature>
<dbReference type="Proteomes" id="UP000005017">
    <property type="component" value="Unassembled WGS sequence"/>
</dbReference>
<evidence type="ECO:0000256" key="2">
    <source>
        <dbReference type="ARBA" id="ARBA00006054"/>
    </source>
</evidence>
<dbReference type="CDD" id="cd05292">
    <property type="entry name" value="LDH_2"/>
    <property type="match status" value="1"/>
</dbReference>
<feature type="binding site" evidence="7 9">
    <location>
        <begin position="120"/>
        <end position="122"/>
    </location>
    <ligand>
        <name>NAD(+)</name>
        <dbReference type="ChEBI" id="CHEBI:57540"/>
    </ligand>
</feature>
<dbReference type="PRINTS" id="PR00086">
    <property type="entry name" value="LLDHDRGNASE"/>
</dbReference>
<feature type="chain" id="PRO_5039113466" description="L-lactate dehydrogenase" evidence="10">
    <location>
        <begin position="24"/>
        <end position="318"/>
    </location>
</feature>
<dbReference type="Pfam" id="PF02866">
    <property type="entry name" value="Ldh_1_C"/>
    <property type="match status" value="1"/>
</dbReference>
<dbReference type="GO" id="GO:0006089">
    <property type="term" value="P:lactate metabolic process"/>
    <property type="evidence" value="ECO:0007669"/>
    <property type="project" value="TreeGrafter"/>
</dbReference>
<dbReference type="OrthoDB" id="9802969at2"/>
<feature type="binding site" evidence="7">
    <location>
        <position position="16"/>
    </location>
    <ligand>
        <name>NAD(+)</name>
        <dbReference type="ChEBI" id="CHEBI:57540"/>
    </ligand>
</feature>
<feature type="signal peptide" evidence="10">
    <location>
        <begin position="1"/>
        <end position="23"/>
    </location>
</feature>
<dbReference type="PANTHER" id="PTHR43128:SF16">
    <property type="entry name" value="L-LACTATE DEHYDROGENASE"/>
    <property type="match status" value="1"/>
</dbReference>
<feature type="binding site" evidence="7">
    <location>
        <position position="84"/>
    </location>
    <ligand>
        <name>substrate</name>
    </ligand>
</feature>
<reference evidence="14" key="1">
    <citation type="submission" date="2009-12" db="EMBL/GenBank/DDBJ databases">
        <title>Sequence of Clostridiales genomosp. BVAB3 str. UPII9-5.</title>
        <authorList>
            <person name="Madupu R."/>
            <person name="Durkin A.S."/>
            <person name="Torralba M."/>
            <person name="Methe B."/>
            <person name="Sutton G.G."/>
            <person name="Strausberg R.L."/>
            <person name="Nelson K.E."/>
        </authorList>
    </citation>
    <scope>NUCLEOTIDE SEQUENCE [LARGE SCALE GENOMIC DNA]</scope>
    <source>
        <strain evidence="14">W1219</strain>
    </source>
</reference>
<keyword evidence="7" id="KW-0963">Cytoplasm</keyword>
<comment type="similarity">
    <text evidence="2 7">Belongs to the LDH/MDH superfamily. LDH family.</text>
</comment>
<dbReference type="NCBIfam" id="NF000824">
    <property type="entry name" value="PRK00066.1"/>
    <property type="match status" value="1"/>
</dbReference>
<feature type="binding site" evidence="7">
    <location>
        <position position="103"/>
    </location>
    <ligand>
        <name>NAD(+)</name>
        <dbReference type="ChEBI" id="CHEBI:57540"/>
    </ligand>
</feature>
<evidence type="ECO:0000259" key="11">
    <source>
        <dbReference type="Pfam" id="PF00056"/>
    </source>
</evidence>
<dbReference type="InterPro" id="IPR015955">
    <property type="entry name" value="Lactate_DH/Glyco_Ohase_4_C"/>
</dbReference>
<dbReference type="InterPro" id="IPR022383">
    <property type="entry name" value="Lactate/malate_DH_C"/>
</dbReference>
<evidence type="ECO:0000256" key="10">
    <source>
        <dbReference type="SAM" id="SignalP"/>
    </source>
</evidence>
<dbReference type="GO" id="GO:0006096">
    <property type="term" value="P:glycolytic process"/>
    <property type="evidence" value="ECO:0007669"/>
    <property type="project" value="UniProtKB-UniRule"/>
</dbReference>
<dbReference type="GO" id="GO:0004459">
    <property type="term" value="F:L-lactate dehydrogenase (NAD+) activity"/>
    <property type="evidence" value="ECO:0007669"/>
    <property type="project" value="UniProtKB-UniRule"/>
</dbReference>
<dbReference type="PROSITE" id="PS00064">
    <property type="entry name" value="L_LDH"/>
    <property type="match status" value="1"/>
</dbReference>
<dbReference type="RefSeq" id="WP_006626876.1">
    <property type="nucleotide sequence ID" value="NZ_ADFR01000003.1"/>
</dbReference>
<dbReference type="EMBL" id="ADFR01000003">
    <property type="protein sequence ID" value="EFC05927.1"/>
    <property type="molecule type" value="Genomic_DNA"/>
</dbReference>
<accession>D2MNA5</accession>
<dbReference type="FunFam" id="3.40.50.720:FF:000018">
    <property type="entry name" value="Malate dehydrogenase"/>
    <property type="match status" value="1"/>
</dbReference>
<keyword evidence="7" id="KW-0597">Phosphoprotein</keyword>
<feature type="domain" description="Lactate/malate dehydrogenase C-terminal" evidence="12">
    <location>
        <begin position="147"/>
        <end position="315"/>
    </location>
</feature>
<comment type="activity regulation">
    <text evidence="7">Allosterically activated by fructose 1,6-bisphosphate (FBP).</text>
</comment>
<dbReference type="Gene3D" id="3.90.110.10">
    <property type="entry name" value="Lactate dehydrogenase/glycoside hydrolase, family 4, C-terminal"/>
    <property type="match status" value="1"/>
</dbReference>
<evidence type="ECO:0000256" key="6">
    <source>
        <dbReference type="ARBA" id="ARBA00049258"/>
    </source>
</evidence>
<keyword evidence="7" id="KW-0021">Allosteric enzyme</keyword>
<dbReference type="InterPro" id="IPR011304">
    <property type="entry name" value="L-lactate_DH"/>
</dbReference>
<feature type="binding site" evidence="7">
    <location>
        <position position="90"/>
    </location>
    <ligand>
        <name>substrate</name>
    </ligand>
</feature>
<feature type="binding site" evidence="7">
    <location>
        <position position="235"/>
    </location>
    <ligand>
        <name>substrate</name>
    </ligand>
</feature>
<comment type="pathway">
    <text evidence="1 7">Fermentation; pyruvate fermentation to lactate; (S)-lactate from pyruvate: step 1/1.</text>
</comment>
<name>D2MNA5_9FIRM</name>